<reference evidence="1 2" key="1">
    <citation type="submission" date="2016-10" db="EMBL/GenBank/DDBJ databases">
        <authorList>
            <person name="de Groot N.N."/>
        </authorList>
    </citation>
    <scope>NUCLEOTIDE SEQUENCE [LARGE SCALE GENOMIC DNA]</scope>
    <source>
        <strain evidence="1 2">DSM 28286</strain>
    </source>
</reference>
<accession>A0A1I5XGK4</accession>
<name>A0A1I5XGK4_9BACT</name>
<dbReference type="STRING" id="1465490.SAMN05444277_108154"/>
<dbReference type="RefSeq" id="WP_143075871.1">
    <property type="nucleotide sequence ID" value="NZ_FOXQ01000008.1"/>
</dbReference>
<organism evidence="1 2">
    <name type="scientific">Parafilimonas terrae</name>
    <dbReference type="NCBI Taxonomy" id="1465490"/>
    <lineage>
        <taxon>Bacteria</taxon>
        <taxon>Pseudomonadati</taxon>
        <taxon>Bacteroidota</taxon>
        <taxon>Chitinophagia</taxon>
        <taxon>Chitinophagales</taxon>
        <taxon>Chitinophagaceae</taxon>
        <taxon>Parafilimonas</taxon>
    </lineage>
</organism>
<dbReference type="Proteomes" id="UP000199031">
    <property type="component" value="Unassembled WGS sequence"/>
</dbReference>
<dbReference type="EMBL" id="FOXQ01000008">
    <property type="protein sequence ID" value="SFQ30807.1"/>
    <property type="molecule type" value="Genomic_DNA"/>
</dbReference>
<evidence type="ECO:0000313" key="1">
    <source>
        <dbReference type="EMBL" id="SFQ30807.1"/>
    </source>
</evidence>
<evidence type="ECO:0000313" key="2">
    <source>
        <dbReference type="Proteomes" id="UP000199031"/>
    </source>
</evidence>
<keyword evidence="2" id="KW-1185">Reference proteome</keyword>
<dbReference type="AlphaFoldDB" id="A0A1I5XGK4"/>
<protein>
    <submittedName>
        <fullName evidence="1">Uncharacterized protein</fullName>
    </submittedName>
</protein>
<dbReference type="OrthoDB" id="1494722at2"/>
<proteinExistence type="predicted"/>
<gene>
    <name evidence="1" type="ORF">SAMN05444277_108154</name>
</gene>
<sequence length="226" mass="25691">MVSFPHISVNKLGEYVYATPAKKRSILKTMKYPSSFKLGRYPEPQSAFIHFMADEKHDIGIFEKKKQQVAGKKITSDWVKTNIPCCLEALDHLINCSSTLLVPYLRFNAEKGLPPQNQNTTIQNVIVHIKPEVVLLDAKTKEIKGAIKLVLSKTRHIDLPEANIIAASIKNHLESLYKIKLKPENCIVIDVFHRRKYTAPKFIQTAKMQIKLACNEILTAWPTITD</sequence>